<evidence type="ECO:0000313" key="3">
    <source>
        <dbReference type="Proteomes" id="UP000283269"/>
    </source>
</evidence>
<accession>A0A409WWN4</accession>
<protein>
    <submittedName>
        <fullName evidence="2">Uncharacterized protein</fullName>
    </submittedName>
</protein>
<feature type="compositionally biased region" description="Polar residues" evidence="1">
    <location>
        <begin position="73"/>
        <end position="100"/>
    </location>
</feature>
<reference evidence="2 3" key="1">
    <citation type="journal article" date="2018" name="Evol. Lett.">
        <title>Horizontal gene cluster transfer increased hallucinogenic mushroom diversity.</title>
        <authorList>
            <person name="Reynolds H.T."/>
            <person name="Vijayakumar V."/>
            <person name="Gluck-Thaler E."/>
            <person name="Korotkin H.B."/>
            <person name="Matheny P.B."/>
            <person name="Slot J.C."/>
        </authorList>
    </citation>
    <scope>NUCLEOTIDE SEQUENCE [LARGE SCALE GENOMIC DNA]</scope>
    <source>
        <strain evidence="2 3">2631</strain>
    </source>
</reference>
<dbReference type="Proteomes" id="UP000283269">
    <property type="component" value="Unassembled WGS sequence"/>
</dbReference>
<feature type="compositionally biased region" description="Low complexity" evidence="1">
    <location>
        <begin position="301"/>
        <end position="310"/>
    </location>
</feature>
<organism evidence="2 3">
    <name type="scientific">Psilocybe cyanescens</name>
    <dbReference type="NCBI Taxonomy" id="93625"/>
    <lineage>
        <taxon>Eukaryota</taxon>
        <taxon>Fungi</taxon>
        <taxon>Dikarya</taxon>
        <taxon>Basidiomycota</taxon>
        <taxon>Agaricomycotina</taxon>
        <taxon>Agaricomycetes</taxon>
        <taxon>Agaricomycetidae</taxon>
        <taxon>Agaricales</taxon>
        <taxon>Agaricineae</taxon>
        <taxon>Strophariaceae</taxon>
        <taxon>Psilocybe</taxon>
    </lineage>
</organism>
<feature type="compositionally biased region" description="Polar residues" evidence="1">
    <location>
        <begin position="311"/>
        <end position="324"/>
    </location>
</feature>
<sequence length="351" mass="36613">MSQATFTSYSSFFSSGLLAQSGNPRLQRRGTFNSDISEPWDDELSDSYATASPSRPSSPVPLPEDSAMDIDSTDSISSPMRRSATPTPRSHGDSQGQTTPVPGAHATSKSSLSISRSAQQVPSPLPTPTPQQPRLRRRRSSLTQAATSPMNAIRGPARAAENALHLQKQLPAASRSRSGSVGADMMSLYGGMGAATEGTSIVVGRMRSGSCSSVISLPAPASAGVNPPVSRYTNISVTHSRVTGLTTISLNRPRRAVRRVHTTPMPALLAPPPNAPLPALPPTPAGNGPTKLRPANTNLTSAAQASSPSSLLTNGLKSPATYTSARARGLSVSNSALDGAKNRIDEEMKEN</sequence>
<name>A0A409WWN4_PSICY</name>
<feature type="compositionally biased region" description="Pro residues" evidence="1">
    <location>
        <begin position="269"/>
        <end position="284"/>
    </location>
</feature>
<dbReference type="InParanoid" id="A0A409WWN4"/>
<comment type="caution">
    <text evidence="2">The sequence shown here is derived from an EMBL/GenBank/DDBJ whole genome shotgun (WGS) entry which is preliminary data.</text>
</comment>
<evidence type="ECO:0000313" key="2">
    <source>
        <dbReference type="EMBL" id="PPQ82879.1"/>
    </source>
</evidence>
<feature type="compositionally biased region" description="Polar residues" evidence="1">
    <location>
        <begin position="107"/>
        <end position="121"/>
    </location>
</feature>
<dbReference type="OrthoDB" id="3062963at2759"/>
<feature type="compositionally biased region" description="Polar residues" evidence="1">
    <location>
        <begin position="17"/>
        <end position="36"/>
    </location>
</feature>
<proteinExistence type="predicted"/>
<dbReference type="AlphaFoldDB" id="A0A409WWN4"/>
<dbReference type="EMBL" id="NHYD01003086">
    <property type="protein sequence ID" value="PPQ82879.1"/>
    <property type="molecule type" value="Genomic_DNA"/>
</dbReference>
<evidence type="ECO:0000256" key="1">
    <source>
        <dbReference type="SAM" id="MobiDB-lite"/>
    </source>
</evidence>
<feature type="compositionally biased region" description="Basic and acidic residues" evidence="1">
    <location>
        <begin position="340"/>
        <end position="351"/>
    </location>
</feature>
<keyword evidence="3" id="KW-1185">Reference proteome</keyword>
<feature type="region of interest" description="Disordered" evidence="1">
    <location>
        <begin position="15"/>
        <end position="153"/>
    </location>
</feature>
<feature type="region of interest" description="Disordered" evidence="1">
    <location>
        <begin position="265"/>
        <end position="351"/>
    </location>
</feature>
<gene>
    <name evidence="2" type="ORF">CVT25_009698</name>
</gene>